<dbReference type="InterPro" id="IPR004000">
    <property type="entry name" value="Actin"/>
</dbReference>
<reference evidence="1" key="1">
    <citation type="submission" date="2016-04" db="UniProtKB">
        <authorList>
            <consortium name="WormBaseParasite"/>
        </authorList>
    </citation>
    <scope>IDENTIFICATION</scope>
</reference>
<dbReference type="AlphaFoldDB" id="A0A158PKP2"/>
<dbReference type="PRINTS" id="PR00190">
    <property type="entry name" value="ACTIN"/>
</dbReference>
<protein>
    <submittedName>
        <fullName evidence="1">Peptidase A1 domain-containing protein</fullName>
    </submittedName>
</protein>
<name>A0A158PKP2_ANGCS</name>
<dbReference type="PANTHER" id="PTHR11937">
    <property type="entry name" value="ACTIN"/>
    <property type="match status" value="1"/>
</dbReference>
<dbReference type="Pfam" id="PF00022">
    <property type="entry name" value="Actin"/>
    <property type="match status" value="1"/>
</dbReference>
<dbReference type="WBParaSite" id="ACOC_0001036501-mRNA-1">
    <property type="protein sequence ID" value="ACOC_0001036501-mRNA-1"/>
    <property type="gene ID" value="ACOC_0001036501"/>
</dbReference>
<dbReference type="InterPro" id="IPR043129">
    <property type="entry name" value="ATPase_NBD"/>
</dbReference>
<proteinExistence type="predicted"/>
<dbReference type="OMA" id="WIAEPIV"/>
<accession>A0A158PKP2</accession>
<evidence type="ECO:0000313" key="1">
    <source>
        <dbReference type="WBParaSite" id="ACOC_0001036501-mRNA-1"/>
    </source>
</evidence>
<sequence length="117" mass="12984">MEQVWQLLFTNELCIFPSQHPMLVTKPPLNLKGNREWIAEPIVAFNTPNLYAEIQNVLSLSASGRMTENVIDFGDGITHTVSTYEQTSSTTSVFRGGSDHVVFKSGDSDDMEVSVCD</sequence>
<organism evidence="1">
    <name type="scientific">Angiostrongylus costaricensis</name>
    <name type="common">Nematode worm</name>
    <dbReference type="NCBI Taxonomy" id="334426"/>
    <lineage>
        <taxon>Eukaryota</taxon>
        <taxon>Metazoa</taxon>
        <taxon>Ecdysozoa</taxon>
        <taxon>Nematoda</taxon>
        <taxon>Chromadorea</taxon>
        <taxon>Rhabditida</taxon>
        <taxon>Rhabditina</taxon>
        <taxon>Rhabditomorpha</taxon>
        <taxon>Strongyloidea</taxon>
        <taxon>Metastrongylidae</taxon>
        <taxon>Angiostrongylus</taxon>
    </lineage>
</organism>
<dbReference type="SUPFAM" id="SSF53067">
    <property type="entry name" value="Actin-like ATPase domain"/>
    <property type="match status" value="1"/>
</dbReference>
<dbReference type="Gene3D" id="3.30.420.40">
    <property type="match status" value="2"/>
</dbReference>